<keyword evidence="2" id="KW-0328">Glycosyltransferase</keyword>
<proteinExistence type="predicted"/>
<evidence type="ECO:0000259" key="6">
    <source>
        <dbReference type="Pfam" id="PF13844"/>
    </source>
</evidence>
<dbReference type="InterPro" id="IPR051939">
    <property type="entry name" value="Glycosyltr_41/O-GlcNAc_trsf"/>
</dbReference>
<feature type="domain" description="O-GlcNAc transferase C-terminal" evidence="6">
    <location>
        <begin position="5"/>
        <end position="123"/>
    </location>
</feature>
<keyword evidence="5" id="KW-0802">TPR repeat</keyword>
<keyword evidence="4" id="KW-0677">Repeat</keyword>
<evidence type="ECO:0000256" key="3">
    <source>
        <dbReference type="ARBA" id="ARBA00022679"/>
    </source>
</evidence>
<feature type="non-terminal residue" evidence="7">
    <location>
        <position position="126"/>
    </location>
</feature>
<dbReference type="InterPro" id="IPR029489">
    <property type="entry name" value="OGT/SEC/SPY_C"/>
</dbReference>
<keyword evidence="3 7" id="KW-0808">Transferase</keyword>
<evidence type="ECO:0000256" key="5">
    <source>
        <dbReference type="ARBA" id="ARBA00022803"/>
    </source>
</evidence>
<evidence type="ECO:0000313" key="7">
    <source>
        <dbReference type="EMBL" id="ERT03544.1"/>
    </source>
</evidence>
<sequence>RSSDLYRIGLDQVIYLSVAPGRKFNRELVEAQVAILKQVPNSILIHKAAGDVAVFQGAYQQACQAAGVSLHRVKFIPRFPTEEEHRQIYALADVLLDSYPYNGGTHTLEALWFEVPVVTRKGEQFL</sequence>
<organism evidence="7 8">
    <name type="scientific">Lyngbya aestuarii BL J</name>
    <dbReference type="NCBI Taxonomy" id="1348334"/>
    <lineage>
        <taxon>Bacteria</taxon>
        <taxon>Bacillati</taxon>
        <taxon>Cyanobacteriota</taxon>
        <taxon>Cyanophyceae</taxon>
        <taxon>Oscillatoriophycideae</taxon>
        <taxon>Oscillatoriales</taxon>
        <taxon>Microcoleaceae</taxon>
        <taxon>Lyngbya</taxon>
    </lineage>
</organism>
<reference evidence="7 8" key="1">
    <citation type="journal article" date="2013" name="Front. Microbiol.">
        <title>Comparative genomic analyses of the cyanobacterium, Lyngbya aestuarii BL J, a powerful hydrogen producer.</title>
        <authorList>
            <person name="Kothari A."/>
            <person name="Vaughn M."/>
            <person name="Garcia-Pichel F."/>
        </authorList>
    </citation>
    <scope>NUCLEOTIDE SEQUENCE [LARGE SCALE GENOMIC DNA]</scope>
    <source>
        <strain evidence="7 8">BL J</strain>
    </source>
</reference>
<comment type="pathway">
    <text evidence="1">Protein modification; protein glycosylation.</text>
</comment>
<dbReference type="PANTHER" id="PTHR44835:SF1">
    <property type="entry name" value="PROTEIN O-GLCNAC TRANSFERASE"/>
    <property type="match status" value="1"/>
</dbReference>
<accession>U7Q6P4</accession>
<evidence type="ECO:0000256" key="2">
    <source>
        <dbReference type="ARBA" id="ARBA00022676"/>
    </source>
</evidence>
<dbReference type="SUPFAM" id="SSF53756">
    <property type="entry name" value="UDP-Glycosyltransferase/glycogen phosphorylase"/>
    <property type="match status" value="1"/>
</dbReference>
<keyword evidence="8" id="KW-1185">Reference proteome</keyword>
<evidence type="ECO:0000256" key="4">
    <source>
        <dbReference type="ARBA" id="ARBA00022737"/>
    </source>
</evidence>
<dbReference type="AlphaFoldDB" id="U7Q6P4"/>
<dbReference type="GO" id="GO:0016757">
    <property type="term" value="F:glycosyltransferase activity"/>
    <property type="evidence" value="ECO:0007669"/>
    <property type="project" value="UniProtKB-KW"/>
</dbReference>
<feature type="non-terminal residue" evidence="7">
    <location>
        <position position="1"/>
    </location>
</feature>
<evidence type="ECO:0000313" key="8">
    <source>
        <dbReference type="Proteomes" id="UP000017127"/>
    </source>
</evidence>
<protein>
    <submittedName>
        <fullName evidence="7">Glycosyl transferase 41 family protein</fullName>
    </submittedName>
</protein>
<dbReference type="Proteomes" id="UP000017127">
    <property type="component" value="Unassembled WGS sequence"/>
</dbReference>
<dbReference type="Pfam" id="PF13844">
    <property type="entry name" value="Glyco_transf_41"/>
    <property type="match status" value="1"/>
</dbReference>
<name>U7Q6P4_9CYAN</name>
<comment type="caution">
    <text evidence="7">The sequence shown here is derived from an EMBL/GenBank/DDBJ whole genome shotgun (WGS) entry which is preliminary data.</text>
</comment>
<dbReference type="Gene3D" id="3.40.50.2000">
    <property type="entry name" value="Glycogen Phosphorylase B"/>
    <property type="match status" value="1"/>
</dbReference>
<dbReference type="PANTHER" id="PTHR44835">
    <property type="entry name" value="UDP-N-ACETYLGLUCOSAMINE--PEPTIDE N-ACETYLGLUCOSAMINYLTRANSFERASE SPINDLY-RELATED"/>
    <property type="match status" value="1"/>
</dbReference>
<dbReference type="EMBL" id="AUZM01000388">
    <property type="protein sequence ID" value="ERT03544.1"/>
    <property type="molecule type" value="Genomic_DNA"/>
</dbReference>
<gene>
    <name evidence="7" type="ORF">M595_6518</name>
</gene>
<evidence type="ECO:0000256" key="1">
    <source>
        <dbReference type="ARBA" id="ARBA00004922"/>
    </source>
</evidence>